<dbReference type="SUPFAM" id="SSF52172">
    <property type="entry name" value="CheY-like"/>
    <property type="match status" value="1"/>
</dbReference>
<gene>
    <name evidence="6" type="ORF">JJ685_06395</name>
</gene>
<keyword evidence="7" id="KW-1185">Reference proteome</keyword>
<dbReference type="GO" id="GO:0000160">
    <property type="term" value="P:phosphorelay signal transduction system"/>
    <property type="evidence" value="ECO:0007669"/>
    <property type="project" value="InterPro"/>
</dbReference>
<dbReference type="CDD" id="cd06170">
    <property type="entry name" value="LuxR_C_like"/>
    <property type="match status" value="1"/>
</dbReference>
<dbReference type="Pfam" id="PF00196">
    <property type="entry name" value="GerE"/>
    <property type="match status" value="1"/>
</dbReference>
<dbReference type="InterPro" id="IPR011006">
    <property type="entry name" value="CheY-like_superfamily"/>
</dbReference>
<dbReference type="SMART" id="SM00421">
    <property type="entry name" value="HTH_LUXR"/>
    <property type="match status" value="1"/>
</dbReference>
<dbReference type="InterPro" id="IPR001789">
    <property type="entry name" value="Sig_transdc_resp-reg_receiver"/>
</dbReference>
<evidence type="ECO:0000256" key="1">
    <source>
        <dbReference type="ARBA" id="ARBA00022553"/>
    </source>
</evidence>
<dbReference type="SMART" id="SM00448">
    <property type="entry name" value="REC"/>
    <property type="match status" value="1"/>
</dbReference>
<evidence type="ECO:0000256" key="2">
    <source>
        <dbReference type="ARBA" id="ARBA00023125"/>
    </source>
</evidence>
<dbReference type="PROSITE" id="PS50110">
    <property type="entry name" value="RESPONSE_REGULATORY"/>
    <property type="match status" value="1"/>
</dbReference>
<dbReference type="InterPro" id="IPR016032">
    <property type="entry name" value="Sig_transdc_resp-reg_C-effctor"/>
</dbReference>
<dbReference type="Pfam" id="PF00072">
    <property type="entry name" value="Response_reg"/>
    <property type="match status" value="1"/>
</dbReference>
<dbReference type="CDD" id="cd17535">
    <property type="entry name" value="REC_NarL-like"/>
    <property type="match status" value="1"/>
</dbReference>
<evidence type="ECO:0000313" key="7">
    <source>
        <dbReference type="Proteomes" id="UP000599109"/>
    </source>
</evidence>
<dbReference type="EMBL" id="JAEQNE010000001">
    <property type="protein sequence ID" value="MBL0390772.1"/>
    <property type="molecule type" value="Genomic_DNA"/>
</dbReference>
<dbReference type="PROSITE" id="PS00622">
    <property type="entry name" value="HTH_LUXR_1"/>
    <property type="match status" value="1"/>
</dbReference>
<dbReference type="GO" id="GO:0006355">
    <property type="term" value="P:regulation of DNA-templated transcription"/>
    <property type="evidence" value="ECO:0007669"/>
    <property type="project" value="InterPro"/>
</dbReference>
<dbReference type="InterPro" id="IPR039420">
    <property type="entry name" value="WalR-like"/>
</dbReference>
<sequence>MSDRISIVVVDDHPLFRQGVVSALQGEPDFQVVGETDSGEQALQLARTLMPQVMLLDVSMTGWNGITTAEKVSIACPATAIVMLTVSDDKDRLLAAFKAGARAYVLKGVSAQELARVVRAAAAGEVYVSQSLAGEMLVSLTQGKAPDPLQELTAREREILALIGNGFTNRQIGEKIFLSEQTIKHYVTNILQKLQVRSRVEAALLANRHDRGTR</sequence>
<dbReference type="SUPFAM" id="SSF46894">
    <property type="entry name" value="C-terminal effector domain of the bipartite response regulators"/>
    <property type="match status" value="1"/>
</dbReference>
<keyword evidence="1 3" id="KW-0597">Phosphoprotein</keyword>
<feature type="domain" description="Response regulatory" evidence="5">
    <location>
        <begin position="6"/>
        <end position="122"/>
    </location>
</feature>
<dbReference type="RefSeq" id="WP_201673352.1">
    <property type="nucleotide sequence ID" value="NZ_JAEQNE010000001.1"/>
</dbReference>
<proteinExistence type="predicted"/>
<name>A0A936YZJ1_9BURK</name>
<dbReference type="PROSITE" id="PS50043">
    <property type="entry name" value="HTH_LUXR_2"/>
    <property type="match status" value="1"/>
</dbReference>
<evidence type="ECO:0000259" key="5">
    <source>
        <dbReference type="PROSITE" id="PS50110"/>
    </source>
</evidence>
<reference evidence="6 7" key="1">
    <citation type="journal article" date="2017" name="Int. J. Syst. Evol. Microbiol.">
        <title>Ramlibacter monticola sp. nov., isolated from forest soil.</title>
        <authorList>
            <person name="Chaudhary D.K."/>
            <person name="Kim J."/>
        </authorList>
    </citation>
    <scope>NUCLEOTIDE SEQUENCE [LARGE SCALE GENOMIC DNA]</scope>
    <source>
        <strain evidence="6 7">KACC 19175</strain>
    </source>
</reference>
<dbReference type="Proteomes" id="UP000599109">
    <property type="component" value="Unassembled WGS sequence"/>
</dbReference>
<accession>A0A936YZJ1</accession>
<dbReference type="PANTHER" id="PTHR43214">
    <property type="entry name" value="TWO-COMPONENT RESPONSE REGULATOR"/>
    <property type="match status" value="1"/>
</dbReference>
<protein>
    <submittedName>
        <fullName evidence="6">Response regulator transcription factor</fullName>
    </submittedName>
</protein>
<evidence type="ECO:0000259" key="4">
    <source>
        <dbReference type="PROSITE" id="PS50043"/>
    </source>
</evidence>
<dbReference type="InterPro" id="IPR058245">
    <property type="entry name" value="NreC/VraR/RcsB-like_REC"/>
</dbReference>
<dbReference type="GO" id="GO:0003677">
    <property type="term" value="F:DNA binding"/>
    <property type="evidence" value="ECO:0007669"/>
    <property type="project" value="UniProtKB-KW"/>
</dbReference>
<dbReference type="PRINTS" id="PR00038">
    <property type="entry name" value="HTHLUXR"/>
</dbReference>
<organism evidence="6 7">
    <name type="scientific">Ramlibacter monticola</name>
    <dbReference type="NCBI Taxonomy" id="1926872"/>
    <lineage>
        <taxon>Bacteria</taxon>
        <taxon>Pseudomonadati</taxon>
        <taxon>Pseudomonadota</taxon>
        <taxon>Betaproteobacteria</taxon>
        <taxon>Burkholderiales</taxon>
        <taxon>Comamonadaceae</taxon>
        <taxon>Ramlibacter</taxon>
    </lineage>
</organism>
<feature type="domain" description="HTH luxR-type" evidence="4">
    <location>
        <begin position="145"/>
        <end position="210"/>
    </location>
</feature>
<feature type="modified residue" description="4-aspartylphosphate" evidence="3">
    <location>
        <position position="57"/>
    </location>
</feature>
<dbReference type="InterPro" id="IPR000792">
    <property type="entry name" value="Tscrpt_reg_LuxR_C"/>
</dbReference>
<keyword evidence="2" id="KW-0238">DNA-binding</keyword>
<evidence type="ECO:0000256" key="3">
    <source>
        <dbReference type="PROSITE-ProRule" id="PRU00169"/>
    </source>
</evidence>
<comment type="caution">
    <text evidence="6">The sequence shown here is derived from an EMBL/GenBank/DDBJ whole genome shotgun (WGS) entry which is preliminary data.</text>
</comment>
<evidence type="ECO:0000313" key="6">
    <source>
        <dbReference type="EMBL" id="MBL0390772.1"/>
    </source>
</evidence>
<dbReference type="AlphaFoldDB" id="A0A936YZJ1"/>
<dbReference type="Gene3D" id="3.40.50.2300">
    <property type="match status" value="1"/>
</dbReference>